<name>A0A485LTR6_9ZZZZ</name>
<dbReference type="InterPro" id="IPR016166">
    <property type="entry name" value="FAD-bd_PCMH"/>
</dbReference>
<gene>
    <name evidence="18" type="primary">murB</name>
    <name evidence="18" type="ORF">SCFA_1060001</name>
</gene>
<dbReference type="EMBL" id="CAADRN010000009">
    <property type="protein sequence ID" value="VFU11245.1"/>
    <property type="molecule type" value="Genomic_DNA"/>
</dbReference>
<keyword evidence="12" id="KW-0573">Peptidoglycan synthesis</keyword>
<keyword evidence="10" id="KW-0521">NADP</keyword>
<keyword evidence="9" id="KW-0274">FAD</keyword>
<dbReference type="InterPro" id="IPR011601">
    <property type="entry name" value="MurB_C"/>
</dbReference>
<evidence type="ECO:0000256" key="16">
    <source>
        <dbReference type="ARBA" id="ARBA00048914"/>
    </source>
</evidence>
<comment type="function">
    <text evidence="2">Cell wall formation.</text>
</comment>
<keyword evidence="8" id="KW-0285">Flavoprotein</keyword>
<keyword evidence="15" id="KW-0961">Cell wall biogenesis/degradation</keyword>
<dbReference type="InterPro" id="IPR036635">
    <property type="entry name" value="MurB_C_sf"/>
</dbReference>
<evidence type="ECO:0000256" key="5">
    <source>
        <dbReference type="ARBA" id="ARBA00012518"/>
    </source>
</evidence>
<evidence type="ECO:0000256" key="3">
    <source>
        <dbReference type="ARBA" id="ARBA00004496"/>
    </source>
</evidence>
<dbReference type="GO" id="GO:0051301">
    <property type="term" value="P:cell division"/>
    <property type="evidence" value="ECO:0007669"/>
    <property type="project" value="UniProtKB-KW"/>
</dbReference>
<evidence type="ECO:0000259" key="17">
    <source>
        <dbReference type="PROSITE" id="PS51387"/>
    </source>
</evidence>
<dbReference type="NCBIfam" id="NF010480">
    <property type="entry name" value="PRK13905.1"/>
    <property type="match status" value="1"/>
</dbReference>
<keyword evidence="7" id="KW-0132">Cell division</keyword>
<evidence type="ECO:0000256" key="14">
    <source>
        <dbReference type="ARBA" id="ARBA00023306"/>
    </source>
</evidence>
<dbReference type="Gene3D" id="3.30.465.10">
    <property type="match status" value="1"/>
</dbReference>
<dbReference type="UniPathway" id="UPA00219"/>
<dbReference type="GO" id="GO:0071555">
    <property type="term" value="P:cell wall organization"/>
    <property type="evidence" value="ECO:0007669"/>
    <property type="project" value="UniProtKB-KW"/>
</dbReference>
<comment type="subcellular location">
    <subcellularLocation>
        <location evidence="3">Cytoplasm</location>
    </subcellularLocation>
</comment>
<feature type="domain" description="FAD-binding PCMH-type" evidence="17">
    <location>
        <begin position="31"/>
        <end position="213"/>
    </location>
</feature>
<dbReference type="InterPro" id="IPR036318">
    <property type="entry name" value="FAD-bd_PCMH-like_sf"/>
</dbReference>
<dbReference type="GO" id="GO:0008762">
    <property type="term" value="F:UDP-N-acetylmuramate dehydrogenase activity"/>
    <property type="evidence" value="ECO:0007669"/>
    <property type="project" value="UniProtKB-EC"/>
</dbReference>
<evidence type="ECO:0000313" key="18">
    <source>
        <dbReference type="EMBL" id="VFU11245.1"/>
    </source>
</evidence>
<sequence>MADSAICRELQELLPGRVRTGEPMKNHTSWRIGGPSEIFVEPAGREELQLVVSHAHRRQVPLMVIGNGSNLLVTEGGIRGIVVKIGSDLGRITTRDLRITAEAGAKLAGVAAVARDKGLGGFEFSAGIPGTVGGAVVMNAGANGSSICSLVHKVLLLSLEGEFYQKANKDISFGYRTSILQSEPAIVVEAEFFCHFKDKKEITAEMERHLNRRRQTQPLGYPNAGSVFKNPPGDSAGRLIEAAGLKGLRIGDAQISTVHANFIINLGSATARDILKLVELAREKVLGCFGVELQLEIKVIGND</sequence>
<proteinExistence type="inferred from homology"/>
<dbReference type="HAMAP" id="MF_00037">
    <property type="entry name" value="MurB"/>
    <property type="match status" value="1"/>
</dbReference>
<dbReference type="GO" id="GO:0071949">
    <property type="term" value="F:FAD binding"/>
    <property type="evidence" value="ECO:0007669"/>
    <property type="project" value="InterPro"/>
</dbReference>
<evidence type="ECO:0000256" key="9">
    <source>
        <dbReference type="ARBA" id="ARBA00022827"/>
    </source>
</evidence>
<dbReference type="NCBIfam" id="TIGR00179">
    <property type="entry name" value="murB"/>
    <property type="match status" value="1"/>
</dbReference>
<dbReference type="AlphaFoldDB" id="A0A485LTR6"/>
<keyword evidence="13 18" id="KW-0560">Oxidoreductase</keyword>
<evidence type="ECO:0000256" key="1">
    <source>
        <dbReference type="ARBA" id="ARBA00001974"/>
    </source>
</evidence>
<dbReference type="GO" id="GO:0008360">
    <property type="term" value="P:regulation of cell shape"/>
    <property type="evidence" value="ECO:0007669"/>
    <property type="project" value="UniProtKB-KW"/>
</dbReference>
<evidence type="ECO:0000256" key="15">
    <source>
        <dbReference type="ARBA" id="ARBA00023316"/>
    </source>
</evidence>
<dbReference type="SUPFAM" id="SSF56194">
    <property type="entry name" value="Uridine diphospho-N-Acetylenolpyruvylglucosamine reductase, MurB, C-terminal domain"/>
    <property type="match status" value="1"/>
</dbReference>
<accession>A0A485LTR6</accession>
<keyword evidence="14" id="KW-0131">Cell cycle</keyword>
<evidence type="ECO:0000256" key="7">
    <source>
        <dbReference type="ARBA" id="ARBA00022618"/>
    </source>
</evidence>
<dbReference type="GO" id="GO:0005829">
    <property type="term" value="C:cytosol"/>
    <property type="evidence" value="ECO:0007669"/>
    <property type="project" value="TreeGrafter"/>
</dbReference>
<evidence type="ECO:0000256" key="8">
    <source>
        <dbReference type="ARBA" id="ARBA00022630"/>
    </source>
</evidence>
<dbReference type="EC" id="1.3.1.98" evidence="5"/>
<dbReference type="PANTHER" id="PTHR21071">
    <property type="entry name" value="UDP-N-ACETYLENOLPYRUVOYLGLUCOSAMINE REDUCTASE"/>
    <property type="match status" value="1"/>
</dbReference>
<keyword evidence="11" id="KW-0133">Cell shape</keyword>
<comment type="pathway">
    <text evidence="4">Cell wall biogenesis; peptidoglycan biosynthesis.</text>
</comment>
<dbReference type="InterPro" id="IPR016167">
    <property type="entry name" value="FAD-bd_PCMH_sub1"/>
</dbReference>
<organism evidence="18">
    <name type="scientific">anaerobic digester metagenome</name>
    <dbReference type="NCBI Taxonomy" id="1263854"/>
    <lineage>
        <taxon>unclassified sequences</taxon>
        <taxon>metagenomes</taxon>
        <taxon>ecological metagenomes</taxon>
    </lineage>
</organism>
<evidence type="ECO:0000256" key="10">
    <source>
        <dbReference type="ARBA" id="ARBA00022857"/>
    </source>
</evidence>
<dbReference type="PANTHER" id="PTHR21071:SF4">
    <property type="entry name" value="UDP-N-ACETYLENOLPYRUVOYLGLUCOSAMINE REDUCTASE"/>
    <property type="match status" value="1"/>
</dbReference>
<dbReference type="InterPro" id="IPR016169">
    <property type="entry name" value="FAD-bd_PCMH_sub2"/>
</dbReference>
<evidence type="ECO:0000256" key="6">
    <source>
        <dbReference type="ARBA" id="ARBA00022490"/>
    </source>
</evidence>
<dbReference type="SUPFAM" id="SSF56176">
    <property type="entry name" value="FAD-binding/transporter-associated domain-like"/>
    <property type="match status" value="1"/>
</dbReference>
<dbReference type="Pfam" id="PF01565">
    <property type="entry name" value="FAD_binding_4"/>
    <property type="match status" value="1"/>
</dbReference>
<dbReference type="PROSITE" id="PS51387">
    <property type="entry name" value="FAD_PCMH"/>
    <property type="match status" value="1"/>
</dbReference>
<dbReference type="Pfam" id="PF02873">
    <property type="entry name" value="MurB_C"/>
    <property type="match status" value="1"/>
</dbReference>
<evidence type="ECO:0000256" key="12">
    <source>
        <dbReference type="ARBA" id="ARBA00022984"/>
    </source>
</evidence>
<keyword evidence="6" id="KW-0963">Cytoplasm</keyword>
<dbReference type="Gene3D" id="3.30.43.10">
    <property type="entry name" value="Uridine Diphospho-n-acetylenolpyruvylglucosamine Reductase, domain 2"/>
    <property type="match status" value="1"/>
</dbReference>
<evidence type="ECO:0000256" key="11">
    <source>
        <dbReference type="ARBA" id="ARBA00022960"/>
    </source>
</evidence>
<evidence type="ECO:0000256" key="13">
    <source>
        <dbReference type="ARBA" id="ARBA00023002"/>
    </source>
</evidence>
<dbReference type="InterPro" id="IPR006094">
    <property type="entry name" value="Oxid_FAD_bind_N"/>
</dbReference>
<comment type="catalytic activity">
    <reaction evidence="16">
        <text>UDP-N-acetyl-alpha-D-muramate + NADP(+) = UDP-N-acetyl-3-O-(1-carboxyvinyl)-alpha-D-glucosamine + NADPH + H(+)</text>
        <dbReference type="Rhea" id="RHEA:12248"/>
        <dbReference type="ChEBI" id="CHEBI:15378"/>
        <dbReference type="ChEBI" id="CHEBI:57783"/>
        <dbReference type="ChEBI" id="CHEBI:58349"/>
        <dbReference type="ChEBI" id="CHEBI:68483"/>
        <dbReference type="ChEBI" id="CHEBI:70757"/>
        <dbReference type="EC" id="1.3.1.98"/>
    </reaction>
</comment>
<comment type="cofactor">
    <cofactor evidence="1">
        <name>FAD</name>
        <dbReference type="ChEBI" id="CHEBI:57692"/>
    </cofactor>
</comment>
<reference evidence="18" key="1">
    <citation type="submission" date="2019-03" db="EMBL/GenBank/DDBJ databases">
        <authorList>
            <person name="Hao L."/>
        </authorList>
    </citation>
    <scope>NUCLEOTIDE SEQUENCE</scope>
</reference>
<dbReference type="InterPro" id="IPR003170">
    <property type="entry name" value="MurB"/>
</dbReference>
<evidence type="ECO:0000256" key="2">
    <source>
        <dbReference type="ARBA" id="ARBA00003921"/>
    </source>
</evidence>
<evidence type="ECO:0000256" key="4">
    <source>
        <dbReference type="ARBA" id="ARBA00004752"/>
    </source>
</evidence>
<protein>
    <recommendedName>
        <fullName evidence="5">UDP-N-acetylmuramate dehydrogenase</fullName>
        <ecNumber evidence="5">1.3.1.98</ecNumber>
    </recommendedName>
</protein>
<dbReference type="GO" id="GO:0009252">
    <property type="term" value="P:peptidoglycan biosynthetic process"/>
    <property type="evidence" value="ECO:0007669"/>
    <property type="project" value="UniProtKB-UniPathway"/>
</dbReference>
<dbReference type="Gene3D" id="3.90.78.10">
    <property type="entry name" value="UDP-N-acetylenolpyruvoylglucosamine reductase, C-terminal domain"/>
    <property type="match status" value="1"/>
</dbReference>